<protein>
    <submittedName>
        <fullName evidence="1">Uncharacterized protein at4g19900</fullName>
    </submittedName>
</protein>
<dbReference type="AlphaFoldDB" id="A0A830BYQ5"/>
<evidence type="ECO:0000313" key="1">
    <source>
        <dbReference type="EMBL" id="GFP91719.1"/>
    </source>
</evidence>
<name>A0A830BYQ5_9LAMI</name>
<dbReference type="PANTHER" id="PTHR47213">
    <property type="entry name" value="OS07G0567300 PROTEIN"/>
    <property type="match status" value="1"/>
</dbReference>
<sequence>MFGVQQQRGMESLLYHHVDACMVVFSETIELNFFNGFVKVGYKVVVVMPYLDDLLKYTPRTLLK</sequence>
<dbReference type="PANTHER" id="PTHR47213:SF1">
    <property type="entry name" value="OS07G0567300 PROTEIN"/>
    <property type="match status" value="1"/>
</dbReference>
<reference evidence="1" key="1">
    <citation type="submission" date="2020-07" db="EMBL/GenBank/DDBJ databases">
        <title>Ethylene signaling mediates host invasion by parasitic plants.</title>
        <authorList>
            <person name="Yoshida S."/>
        </authorList>
    </citation>
    <scope>NUCLEOTIDE SEQUENCE</scope>
    <source>
        <strain evidence="1">Okayama</strain>
    </source>
</reference>
<dbReference type="EMBL" id="BMAC01000253">
    <property type="protein sequence ID" value="GFP91719.1"/>
    <property type="molecule type" value="Genomic_DNA"/>
</dbReference>
<dbReference type="OrthoDB" id="409543at2759"/>
<organism evidence="1 2">
    <name type="scientific">Phtheirospermum japonicum</name>
    <dbReference type="NCBI Taxonomy" id="374723"/>
    <lineage>
        <taxon>Eukaryota</taxon>
        <taxon>Viridiplantae</taxon>
        <taxon>Streptophyta</taxon>
        <taxon>Embryophyta</taxon>
        <taxon>Tracheophyta</taxon>
        <taxon>Spermatophyta</taxon>
        <taxon>Magnoliopsida</taxon>
        <taxon>eudicotyledons</taxon>
        <taxon>Gunneridae</taxon>
        <taxon>Pentapetalae</taxon>
        <taxon>asterids</taxon>
        <taxon>lamiids</taxon>
        <taxon>Lamiales</taxon>
        <taxon>Orobanchaceae</taxon>
        <taxon>Orobanchaceae incertae sedis</taxon>
        <taxon>Phtheirospermum</taxon>
    </lineage>
</organism>
<accession>A0A830BYQ5</accession>
<gene>
    <name evidence="1" type="ORF">PHJA_001315900</name>
</gene>
<evidence type="ECO:0000313" key="2">
    <source>
        <dbReference type="Proteomes" id="UP000653305"/>
    </source>
</evidence>
<dbReference type="InterPro" id="IPR044789">
    <property type="entry name" value="Put_A1-4-GlycosylTfrase_plant"/>
</dbReference>
<comment type="caution">
    <text evidence="1">The sequence shown here is derived from an EMBL/GenBank/DDBJ whole genome shotgun (WGS) entry which is preliminary data.</text>
</comment>
<dbReference type="Proteomes" id="UP000653305">
    <property type="component" value="Unassembled WGS sequence"/>
</dbReference>
<proteinExistence type="predicted"/>
<keyword evidence="2" id="KW-1185">Reference proteome</keyword>